<protein>
    <submittedName>
        <fullName evidence="1">Uncharacterized protein</fullName>
    </submittedName>
</protein>
<organism evidence="1">
    <name type="scientific">marine sediment metagenome</name>
    <dbReference type="NCBI Taxonomy" id="412755"/>
    <lineage>
        <taxon>unclassified sequences</taxon>
        <taxon>metagenomes</taxon>
        <taxon>ecological metagenomes</taxon>
    </lineage>
</organism>
<accession>A0A0F9GMG2</accession>
<gene>
    <name evidence="1" type="ORF">LCGC14_1891740</name>
</gene>
<sequence length="68" mass="8289">MKRHLTEKEIVLELESIQRIISKKGYVYKNANLREVLDFLRITAQYIQFDRECLKRELNYAKKKKSEQ</sequence>
<dbReference type="EMBL" id="LAZR01019657">
    <property type="protein sequence ID" value="KKL91731.1"/>
    <property type="molecule type" value="Genomic_DNA"/>
</dbReference>
<proteinExistence type="predicted"/>
<dbReference type="AlphaFoldDB" id="A0A0F9GMG2"/>
<comment type="caution">
    <text evidence="1">The sequence shown here is derived from an EMBL/GenBank/DDBJ whole genome shotgun (WGS) entry which is preliminary data.</text>
</comment>
<name>A0A0F9GMG2_9ZZZZ</name>
<evidence type="ECO:0000313" key="1">
    <source>
        <dbReference type="EMBL" id="KKL91731.1"/>
    </source>
</evidence>
<reference evidence="1" key="1">
    <citation type="journal article" date="2015" name="Nature">
        <title>Complex archaea that bridge the gap between prokaryotes and eukaryotes.</title>
        <authorList>
            <person name="Spang A."/>
            <person name="Saw J.H."/>
            <person name="Jorgensen S.L."/>
            <person name="Zaremba-Niedzwiedzka K."/>
            <person name="Martijn J."/>
            <person name="Lind A.E."/>
            <person name="van Eijk R."/>
            <person name="Schleper C."/>
            <person name="Guy L."/>
            <person name="Ettema T.J."/>
        </authorList>
    </citation>
    <scope>NUCLEOTIDE SEQUENCE</scope>
</reference>